<dbReference type="AlphaFoldDB" id="A0AAU9CT05"/>
<name>A0AAU9CT05_9BACT</name>
<proteinExistence type="predicted"/>
<protein>
    <recommendedName>
        <fullName evidence="8">Prenyltransferase</fullName>
    </recommendedName>
</protein>
<gene>
    <name evidence="6" type="ORF">FUAX_09590</name>
</gene>
<feature type="transmembrane region" description="Helical" evidence="5">
    <location>
        <begin position="272"/>
        <end position="292"/>
    </location>
</feature>
<organism evidence="6 7">
    <name type="scientific">Fulvitalea axinellae</name>
    <dbReference type="NCBI Taxonomy" id="1182444"/>
    <lineage>
        <taxon>Bacteria</taxon>
        <taxon>Pseudomonadati</taxon>
        <taxon>Bacteroidota</taxon>
        <taxon>Cytophagia</taxon>
        <taxon>Cytophagales</taxon>
        <taxon>Persicobacteraceae</taxon>
        <taxon>Fulvitalea</taxon>
    </lineage>
</organism>
<dbReference type="KEGG" id="fax:FUAX_09590"/>
<evidence type="ECO:0000256" key="2">
    <source>
        <dbReference type="ARBA" id="ARBA00022692"/>
    </source>
</evidence>
<feature type="transmembrane region" description="Helical" evidence="5">
    <location>
        <begin position="153"/>
        <end position="175"/>
    </location>
</feature>
<evidence type="ECO:0000256" key="4">
    <source>
        <dbReference type="ARBA" id="ARBA00023136"/>
    </source>
</evidence>
<accession>A0AAU9CT05</accession>
<dbReference type="GO" id="GO:0016765">
    <property type="term" value="F:transferase activity, transferring alkyl or aryl (other than methyl) groups"/>
    <property type="evidence" value="ECO:0007669"/>
    <property type="project" value="InterPro"/>
</dbReference>
<evidence type="ECO:0000256" key="3">
    <source>
        <dbReference type="ARBA" id="ARBA00022989"/>
    </source>
</evidence>
<dbReference type="InterPro" id="IPR000537">
    <property type="entry name" value="UbiA_prenyltransferase"/>
</dbReference>
<dbReference type="Proteomes" id="UP001348817">
    <property type="component" value="Chromosome"/>
</dbReference>
<dbReference type="Pfam" id="PF01040">
    <property type="entry name" value="UbiA"/>
    <property type="match status" value="1"/>
</dbReference>
<dbReference type="EMBL" id="AP025314">
    <property type="protein sequence ID" value="BDD08527.1"/>
    <property type="molecule type" value="Genomic_DNA"/>
</dbReference>
<dbReference type="RefSeq" id="WP_338393782.1">
    <property type="nucleotide sequence ID" value="NZ_AP025314.1"/>
</dbReference>
<sequence>MNSAKQIQADRPTLRNGPTPLALFGKLVRSQIFISLAGASFFLAGLIQLGHQPTTAHWLRALLVFASTALVYNINNLIRKTGLERTVARLVRLIQQHALRSVSLAAVAGAVGFYMSYVWLGVEETLFLAVFGFLSLAYNFPDAIPFRKLRSLPLLKIFLIALVWASTGALYPALLTGKLGQPEINQLFWAEFLFIFAITLPFDIRDYYSDRQLQLLTIPGLIGTKNTKYLALVSWLGFVVLAVSLGISPTGLALLSFLGVYAIVRSGAGRHALFYTGFIDGLIILFSALLTFH</sequence>
<keyword evidence="4 5" id="KW-0472">Membrane</keyword>
<evidence type="ECO:0000256" key="5">
    <source>
        <dbReference type="SAM" id="Phobius"/>
    </source>
</evidence>
<keyword evidence="2 5" id="KW-0812">Transmembrane</keyword>
<reference evidence="6 7" key="1">
    <citation type="submission" date="2021-12" db="EMBL/GenBank/DDBJ databases">
        <title>Genome sequencing of bacteria with rrn-lacking chromosome and rrn-plasmid.</title>
        <authorList>
            <person name="Anda M."/>
            <person name="Iwasaki W."/>
        </authorList>
    </citation>
    <scope>NUCLEOTIDE SEQUENCE [LARGE SCALE GENOMIC DNA]</scope>
    <source>
        <strain evidence="6 7">DSM 100852</strain>
    </source>
</reference>
<dbReference type="GO" id="GO:0016020">
    <property type="term" value="C:membrane"/>
    <property type="evidence" value="ECO:0007669"/>
    <property type="project" value="UniProtKB-SubCell"/>
</dbReference>
<feature type="transmembrane region" description="Helical" evidence="5">
    <location>
        <begin position="229"/>
        <end position="260"/>
    </location>
</feature>
<keyword evidence="3 5" id="KW-1133">Transmembrane helix</keyword>
<feature type="transmembrane region" description="Helical" evidence="5">
    <location>
        <begin position="32"/>
        <end position="51"/>
    </location>
</feature>
<evidence type="ECO:0000256" key="1">
    <source>
        <dbReference type="ARBA" id="ARBA00004141"/>
    </source>
</evidence>
<feature type="transmembrane region" description="Helical" evidence="5">
    <location>
        <begin position="187"/>
        <end position="208"/>
    </location>
</feature>
<evidence type="ECO:0000313" key="7">
    <source>
        <dbReference type="Proteomes" id="UP001348817"/>
    </source>
</evidence>
<keyword evidence="7" id="KW-1185">Reference proteome</keyword>
<feature type="transmembrane region" description="Helical" evidence="5">
    <location>
        <begin position="57"/>
        <end position="78"/>
    </location>
</feature>
<evidence type="ECO:0008006" key="8">
    <source>
        <dbReference type="Google" id="ProtNLM"/>
    </source>
</evidence>
<evidence type="ECO:0000313" key="6">
    <source>
        <dbReference type="EMBL" id="BDD08527.1"/>
    </source>
</evidence>
<feature type="transmembrane region" description="Helical" evidence="5">
    <location>
        <begin position="98"/>
        <end position="119"/>
    </location>
</feature>
<feature type="transmembrane region" description="Helical" evidence="5">
    <location>
        <begin position="125"/>
        <end position="141"/>
    </location>
</feature>
<comment type="subcellular location">
    <subcellularLocation>
        <location evidence="1">Membrane</location>
        <topology evidence="1">Multi-pass membrane protein</topology>
    </subcellularLocation>
</comment>